<accession>A0A8J4XYP3</accession>
<dbReference type="EMBL" id="JACEEZ010019041">
    <property type="protein sequence ID" value="KAG0716202.1"/>
    <property type="molecule type" value="Genomic_DNA"/>
</dbReference>
<sequence>MKGARISAWKLCCKPTRRAPGRSGICTLYNLQVPLPDGENSPSHGPPAPPHTWAPLTPYKGSQDAALQLAELASTTGPALPSTVGPTTNHHLQCIYLPFKGFRHDMNSFPRKVHPVPAVEVVMPEKEVPAVDKGPTIGFAMKCQPAIQSNSPGVQGRAVRLIRDSGAGQEPRLHSLQHNRDVAGLTVMYKVHQQWVLHLHTLRQPLRRAQATTGAVALAPAELLQPRCRTWHHQRQFVCVYVDWWNALLASQPRLGGTILQEFKELVNAWLPR</sequence>
<evidence type="ECO:0000313" key="2">
    <source>
        <dbReference type="EMBL" id="KAG0716202.1"/>
    </source>
</evidence>
<dbReference type="OrthoDB" id="7480422at2759"/>
<dbReference type="Proteomes" id="UP000770661">
    <property type="component" value="Unassembled WGS sequence"/>
</dbReference>
<feature type="region of interest" description="Disordered" evidence="1">
    <location>
        <begin position="37"/>
        <end position="59"/>
    </location>
</feature>
<name>A0A8J4XYP3_CHIOP</name>
<organism evidence="2 3">
    <name type="scientific">Chionoecetes opilio</name>
    <name type="common">Atlantic snow crab</name>
    <name type="synonym">Cancer opilio</name>
    <dbReference type="NCBI Taxonomy" id="41210"/>
    <lineage>
        <taxon>Eukaryota</taxon>
        <taxon>Metazoa</taxon>
        <taxon>Ecdysozoa</taxon>
        <taxon>Arthropoda</taxon>
        <taxon>Crustacea</taxon>
        <taxon>Multicrustacea</taxon>
        <taxon>Malacostraca</taxon>
        <taxon>Eumalacostraca</taxon>
        <taxon>Eucarida</taxon>
        <taxon>Decapoda</taxon>
        <taxon>Pleocyemata</taxon>
        <taxon>Brachyura</taxon>
        <taxon>Eubrachyura</taxon>
        <taxon>Majoidea</taxon>
        <taxon>Majidae</taxon>
        <taxon>Chionoecetes</taxon>
    </lineage>
</organism>
<proteinExistence type="predicted"/>
<evidence type="ECO:0000313" key="3">
    <source>
        <dbReference type="Proteomes" id="UP000770661"/>
    </source>
</evidence>
<protein>
    <submittedName>
        <fullName evidence="2">Uncharacterized protein</fullName>
    </submittedName>
</protein>
<comment type="caution">
    <text evidence="2">The sequence shown here is derived from an EMBL/GenBank/DDBJ whole genome shotgun (WGS) entry which is preliminary data.</text>
</comment>
<dbReference type="AlphaFoldDB" id="A0A8J4XYP3"/>
<evidence type="ECO:0000256" key="1">
    <source>
        <dbReference type="SAM" id="MobiDB-lite"/>
    </source>
</evidence>
<reference evidence="2" key="1">
    <citation type="submission" date="2020-07" db="EMBL/GenBank/DDBJ databases">
        <title>The High-quality genome of the commercially important snow crab, Chionoecetes opilio.</title>
        <authorList>
            <person name="Jeong J.-H."/>
            <person name="Ryu S."/>
        </authorList>
    </citation>
    <scope>NUCLEOTIDE SEQUENCE</scope>
    <source>
        <strain evidence="2">MADBK_172401_WGS</strain>
        <tissue evidence="2">Digestive gland</tissue>
    </source>
</reference>
<gene>
    <name evidence="2" type="ORF">GWK47_010258</name>
</gene>
<keyword evidence="3" id="KW-1185">Reference proteome</keyword>